<dbReference type="InterPro" id="IPR043406">
    <property type="entry name" value="EPCAM/Trop-2"/>
</dbReference>
<evidence type="ECO:0000313" key="5">
    <source>
        <dbReference type="Proteomes" id="UP000694419"/>
    </source>
</evidence>
<feature type="chain" id="PRO_5034901322" evidence="2">
    <location>
        <begin position="29"/>
        <end position="276"/>
    </location>
</feature>
<reference evidence="4" key="1">
    <citation type="submission" date="2025-08" db="UniProtKB">
        <authorList>
            <consortium name="Ensembl"/>
        </authorList>
    </citation>
    <scope>IDENTIFICATION</scope>
</reference>
<dbReference type="InterPro" id="IPR036857">
    <property type="entry name" value="Thyroglobulin_1_sf"/>
</dbReference>
<keyword evidence="5" id="KW-1185">Reference proteome</keyword>
<keyword evidence="1" id="KW-1133">Transmembrane helix</keyword>
<dbReference type="AlphaFoldDB" id="A0A8C3K9I8"/>
<dbReference type="PANTHER" id="PTHR14168">
    <property type="entry name" value="TUMOR-ASSOCIATED CALCIUM SIGNAL TRANSDUCER"/>
    <property type="match status" value="1"/>
</dbReference>
<dbReference type="InterPro" id="IPR041630">
    <property type="entry name" value="EpCAM_N"/>
</dbReference>
<keyword evidence="1" id="KW-0812">Transmembrane</keyword>
<name>A0A8C3K9I8_9CHAR</name>
<evidence type="ECO:0000259" key="3">
    <source>
        <dbReference type="Pfam" id="PF18635"/>
    </source>
</evidence>
<dbReference type="Ensembl" id="ENSCPGT00000022095.1">
    <property type="protein sequence ID" value="ENSCPGP00000020164.1"/>
    <property type="gene ID" value="ENSCPGG00000014138.1"/>
</dbReference>
<dbReference type="SUPFAM" id="SSF57610">
    <property type="entry name" value="Thyroglobulin type-1 domain"/>
    <property type="match status" value="1"/>
</dbReference>
<keyword evidence="2" id="KW-0732">Signal</keyword>
<dbReference type="Proteomes" id="UP000694419">
    <property type="component" value="Unplaced"/>
</dbReference>
<feature type="transmembrane region" description="Helical" evidence="1">
    <location>
        <begin position="224"/>
        <end position="249"/>
    </location>
</feature>
<proteinExistence type="predicted"/>
<evidence type="ECO:0000313" key="4">
    <source>
        <dbReference type="Ensembl" id="ENSCPGP00000020164.1"/>
    </source>
</evidence>
<evidence type="ECO:0000256" key="1">
    <source>
        <dbReference type="SAM" id="Phobius"/>
    </source>
</evidence>
<organism evidence="4 5">
    <name type="scientific">Calidris pygmaea</name>
    <name type="common">Spoon-billed sandpiper</name>
    <dbReference type="NCBI Taxonomy" id="425635"/>
    <lineage>
        <taxon>Eukaryota</taxon>
        <taxon>Metazoa</taxon>
        <taxon>Chordata</taxon>
        <taxon>Craniata</taxon>
        <taxon>Vertebrata</taxon>
        <taxon>Euteleostomi</taxon>
        <taxon>Archelosauria</taxon>
        <taxon>Archosauria</taxon>
        <taxon>Dinosauria</taxon>
        <taxon>Saurischia</taxon>
        <taxon>Theropoda</taxon>
        <taxon>Coelurosauria</taxon>
        <taxon>Aves</taxon>
        <taxon>Neognathae</taxon>
        <taxon>Neoaves</taxon>
        <taxon>Charadriiformes</taxon>
        <taxon>Scolopacidae</taxon>
        <taxon>Calidris</taxon>
    </lineage>
</organism>
<feature type="domain" description="Epithelial cell adhesion molecule N-terminal" evidence="3">
    <location>
        <begin position="33"/>
        <end position="70"/>
    </location>
</feature>
<keyword evidence="1" id="KW-0472">Membrane</keyword>
<accession>A0A8C3K9I8</accession>
<evidence type="ECO:0000256" key="2">
    <source>
        <dbReference type="SAM" id="SignalP"/>
    </source>
</evidence>
<dbReference type="Pfam" id="PF18635">
    <property type="entry name" value="EpCAM_N"/>
    <property type="match status" value="1"/>
</dbReference>
<dbReference type="PANTHER" id="PTHR14168:SF4">
    <property type="entry name" value="EPITHELIAL CELL ADHESION MOLECULE PRECURSOR"/>
    <property type="match status" value="1"/>
</dbReference>
<feature type="signal peptide" evidence="2">
    <location>
        <begin position="1"/>
        <end position="28"/>
    </location>
</feature>
<reference evidence="4" key="2">
    <citation type="submission" date="2025-09" db="UniProtKB">
        <authorList>
            <consortium name="Ensembl"/>
        </authorList>
    </citation>
    <scope>IDENTIFICATION</scope>
</reference>
<sequence>PCPGQGHLPPDQLLLGVWLGLILAVASAEQNNCTCATNNWTVCAHDGPGNCTCMLVGSNRRADCSRLTSKCLLMMAEMIPLQQKCFWGHPCGQLSNNGIYNPDCEESGAFKARQRNQTDTCCGVNTARIRRTDMGGKSLSCGKLVRTSSIYVEMKHKKRFSTFNVSNVANALRDLFETTKYNSLRIQICLNQQLSKKSRYALHIQKIRIYYVDGKPTEFCMTQLAAGISAVVTVVTPSAGLGITVLLVLRWLRTRKYAKVEIKEMGEIRAPSLQLP</sequence>
<protein>
    <submittedName>
        <fullName evidence="4">Tumor associated calcium signal transducer 2</fullName>
    </submittedName>
</protein>
<dbReference type="GO" id="GO:0016020">
    <property type="term" value="C:membrane"/>
    <property type="evidence" value="ECO:0007669"/>
    <property type="project" value="InterPro"/>
</dbReference>